<accession>A0ACB9ZCC0</accession>
<evidence type="ECO:0000313" key="1">
    <source>
        <dbReference type="EMBL" id="KAI4868430.1"/>
    </source>
</evidence>
<protein>
    <submittedName>
        <fullName evidence="1">Uncharacterized protein</fullName>
    </submittedName>
</protein>
<proteinExistence type="predicted"/>
<sequence length="447" mass="50989">MDWPIDGTAWNYRDSKSFNFQERPTAVLRKLGSDEIPVTTVLEDKNQWQNWVDDAADTMSAGNALHMVLCSRAPPVFEGGHDAPVSYISVTRSTWTKLTELFHVHRSITRTIARQVACFSSIYQENELGILKIYFTGRMSAYLPGDLAMSVTYIPSLDSTFAVMYGCNELHIQAIEKRIRLAWDKTKYPLLVIGIIAELERERLVDAADQLLDKFALKSEHIENESWNLHTDMSNAKTQEYLALCLQSRSLVDNIKSVRRQVLKLQAEIDEFESRFRAYTRGKGPDEKDKARQFKEAGIHMKKRLQDIINEYDDKADECKMIVGNTSLAMQTVWNQIARHDSDLNTRIAHANTTIALETKREGTQMKSIAILTMVYLPFSSVAAIFSMDLFKWDAQDGESVVSKYIWVFAVFAVGLTTITLAAWYHITHRHERIANKDASELQGTMV</sequence>
<dbReference type="EMBL" id="MU393438">
    <property type="protein sequence ID" value="KAI4868430.1"/>
    <property type="molecule type" value="Genomic_DNA"/>
</dbReference>
<reference evidence="1 2" key="1">
    <citation type="journal article" date="2022" name="New Phytol.">
        <title>Ecological generalism drives hyperdiversity of secondary metabolite gene clusters in xylarialean endophytes.</title>
        <authorList>
            <person name="Franco M.E.E."/>
            <person name="Wisecaver J.H."/>
            <person name="Arnold A.E."/>
            <person name="Ju Y.M."/>
            <person name="Slot J.C."/>
            <person name="Ahrendt S."/>
            <person name="Moore L.P."/>
            <person name="Eastman K.E."/>
            <person name="Scott K."/>
            <person name="Konkel Z."/>
            <person name="Mondo S.J."/>
            <person name="Kuo A."/>
            <person name="Hayes R.D."/>
            <person name="Haridas S."/>
            <person name="Andreopoulos B."/>
            <person name="Riley R."/>
            <person name="LaButti K."/>
            <person name="Pangilinan J."/>
            <person name="Lipzen A."/>
            <person name="Amirebrahimi M."/>
            <person name="Yan J."/>
            <person name="Adam C."/>
            <person name="Keymanesh K."/>
            <person name="Ng V."/>
            <person name="Louie K."/>
            <person name="Northen T."/>
            <person name="Drula E."/>
            <person name="Henrissat B."/>
            <person name="Hsieh H.M."/>
            <person name="Youens-Clark K."/>
            <person name="Lutzoni F."/>
            <person name="Miadlikowska J."/>
            <person name="Eastwood D.C."/>
            <person name="Hamelin R.C."/>
            <person name="Grigoriev I.V."/>
            <person name="U'Ren J.M."/>
        </authorList>
    </citation>
    <scope>NUCLEOTIDE SEQUENCE [LARGE SCALE GENOMIC DNA]</scope>
    <source>
        <strain evidence="1 2">CBS 119005</strain>
    </source>
</reference>
<name>A0ACB9ZCC0_9PEZI</name>
<evidence type="ECO:0000313" key="2">
    <source>
        <dbReference type="Proteomes" id="UP001497700"/>
    </source>
</evidence>
<dbReference type="Proteomes" id="UP001497700">
    <property type="component" value="Unassembled WGS sequence"/>
</dbReference>
<keyword evidence="2" id="KW-1185">Reference proteome</keyword>
<organism evidence="1 2">
    <name type="scientific">Hypoxylon rubiginosum</name>
    <dbReference type="NCBI Taxonomy" id="110542"/>
    <lineage>
        <taxon>Eukaryota</taxon>
        <taxon>Fungi</taxon>
        <taxon>Dikarya</taxon>
        <taxon>Ascomycota</taxon>
        <taxon>Pezizomycotina</taxon>
        <taxon>Sordariomycetes</taxon>
        <taxon>Xylariomycetidae</taxon>
        <taxon>Xylariales</taxon>
        <taxon>Hypoxylaceae</taxon>
        <taxon>Hypoxylon</taxon>
    </lineage>
</organism>
<comment type="caution">
    <text evidence="1">The sequence shown here is derived from an EMBL/GenBank/DDBJ whole genome shotgun (WGS) entry which is preliminary data.</text>
</comment>
<gene>
    <name evidence="1" type="ORF">F4820DRAFT_410180</name>
</gene>